<dbReference type="RefSeq" id="WP_085093280.1">
    <property type="nucleotide sequence ID" value="NZ_AP022603.1"/>
</dbReference>
<comment type="caution">
    <text evidence="1">The sequence shown here is derived from an EMBL/GenBank/DDBJ whole genome shotgun (WGS) entry which is preliminary data.</text>
</comment>
<evidence type="ECO:0000313" key="1">
    <source>
        <dbReference type="EMBL" id="ORV07557.1"/>
    </source>
</evidence>
<evidence type="ECO:0000313" key="2">
    <source>
        <dbReference type="Proteomes" id="UP000193484"/>
    </source>
</evidence>
<dbReference type="AlphaFoldDB" id="A0A1X1RJ32"/>
<gene>
    <name evidence="1" type="ORF">AWC04_03855</name>
</gene>
<organism evidence="1 2">
    <name type="scientific">Mycolicibacterium fallax</name>
    <name type="common">Mycobacterium fallax</name>
    <dbReference type="NCBI Taxonomy" id="1793"/>
    <lineage>
        <taxon>Bacteria</taxon>
        <taxon>Bacillati</taxon>
        <taxon>Actinomycetota</taxon>
        <taxon>Actinomycetes</taxon>
        <taxon>Mycobacteriales</taxon>
        <taxon>Mycobacteriaceae</taxon>
        <taxon>Mycolicibacterium</taxon>
    </lineage>
</organism>
<name>A0A1X1RJ32_MYCFA</name>
<dbReference type="EMBL" id="LQOJ01000019">
    <property type="protein sequence ID" value="ORV07557.1"/>
    <property type="molecule type" value="Genomic_DNA"/>
</dbReference>
<dbReference type="Proteomes" id="UP000193484">
    <property type="component" value="Unassembled WGS sequence"/>
</dbReference>
<dbReference type="OrthoDB" id="4538567at2"/>
<sequence length="202" mass="22807">MSYQDDPEGYRLRIEAKLQPENIRATLGFAALYQMTHEMIQDAVLDKVRDFYRIGIGPDGEMTAEEQQRYRTEVLSLVPKNGFKSSLVWLVRCDAITQAQADRLDDIYAHRHAVTHELIKFVIDPDSDLDPALFVDALETLKALHRFWIEVALSTGGFLLPDGTLTEDADAEEVTPLSLMILQQCIDAYLDGLPKPEEQPSA</sequence>
<accession>A0A1X1RJ32</accession>
<proteinExistence type="predicted"/>
<keyword evidence="2" id="KW-1185">Reference proteome</keyword>
<protein>
    <submittedName>
        <fullName evidence="1">Uncharacterized protein</fullName>
    </submittedName>
</protein>
<reference evidence="1 2" key="1">
    <citation type="submission" date="2016-01" db="EMBL/GenBank/DDBJ databases">
        <title>The new phylogeny of the genus Mycobacterium.</title>
        <authorList>
            <person name="Tarcisio F."/>
            <person name="Conor M."/>
            <person name="Antonella G."/>
            <person name="Elisabetta G."/>
            <person name="Giulia F.S."/>
            <person name="Sara T."/>
            <person name="Anna F."/>
            <person name="Clotilde B."/>
            <person name="Roberto B."/>
            <person name="Veronica D.S."/>
            <person name="Fabio R."/>
            <person name="Monica P."/>
            <person name="Olivier J."/>
            <person name="Enrico T."/>
            <person name="Nicola S."/>
        </authorList>
    </citation>
    <scope>NUCLEOTIDE SEQUENCE [LARGE SCALE GENOMIC DNA]</scope>
    <source>
        <strain evidence="1 2">DSM 44179</strain>
    </source>
</reference>